<reference evidence="2" key="1">
    <citation type="submission" date="2024-01" db="EMBL/GenBank/DDBJ databases">
        <authorList>
            <person name="Webb A."/>
        </authorList>
    </citation>
    <scope>NUCLEOTIDE SEQUENCE</scope>
    <source>
        <strain evidence="2">Pm1</strain>
    </source>
</reference>
<proteinExistence type="predicted"/>
<protein>
    <recommendedName>
        <fullName evidence="1">Retrovirus-related Pol polyprotein from transposon TNT 1-94-like beta-barrel domain-containing protein</fullName>
    </recommendedName>
</protein>
<organism evidence="2 3">
    <name type="scientific">Peronospora matthiolae</name>
    <dbReference type="NCBI Taxonomy" id="2874970"/>
    <lineage>
        <taxon>Eukaryota</taxon>
        <taxon>Sar</taxon>
        <taxon>Stramenopiles</taxon>
        <taxon>Oomycota</taxon>
        <taxon>Peronosporomycetes</taxon>
        <taxon>Peronosporales</taxon>
        <taxon>Peronosporaceae</taxon>
        <taxon>Peronospora</taxon>
    </lineage>
</organism>
<evidence type="ECO:0000259" key="1">
    <source>
        <dbReference type="Pfam" id="PF22936"/>
    </source>
</evidence>
<sequence length="68" mass="7832">MMNEYERCNDPNGVTLHKKNTLRGTRRGKARLRVKIVGETYWIDLRNVIYAPKLAHNLISLGTPMLHG</sequence>
<dbReference type="InterPro" id="IPR054722">
    <property type="entry name" value="PolX-like_BBD"/>
</dbReference>
<dbReference type="EMBL" id="CAKLBY020000378">
    <property type="protein sequence ID" value="CAK7946991.1"/>
    <property type="molecule type" value="Genomic_DNA"/>
</dbReference>
<name>A0AAV1VL07_9STRA</name>
<dbReference type="Proteomes" id="UP001162060">
    <property type="component" value="Unassembled WGS sequence"/>
</dbReference>
<comment type="caution">
    <text evidence="2">The sequence shown here is derived from an EMBL/GenBank/DDBJ whole genome shotgun (WGS) entry which is preliminary data.</text>
</comment>
<dbReference type="Pfam" id="PF22936">
    <property type="entry name" value="Pol_BBD"/>
    <property type="match status" value="1"/>
</dbReference>
<accession>A0AAV1VL07</accession>
<dbReference type="AlphaFoldDB" id="A0AAV1VL07"/>
<gene>
    <name evidence="2" type="ORF">PM001_LOCUS32141</name>
</gene>
<feature type="domain" description="Retrovirus-related Pol polyprotein from transposon TNT 1-94-like beta-barrel" evidence="1">
    <location>
        <begin position="2"/>
        <end position="63"/>
    </location>
</feature>
<evidence type="ECO:0000313" key="3">
    <source>
        <dbReference type="Proteomes" id="UP001162060"/>
    </source>
</evidence>
<evidence type="ECO:0000313" key="2">
    <source>
        <dbReference type="EMBL" id="CAK7946991.1"/>
    </source>
</evidence>